<name>M2TWW9_STUST</name>
<comment type="caution">
    <text evidence="1">The sequence shown here is derived from an EMBL/GenBank/DDBJ whole genome shotgun (WGS) entry which is preliminary data.</text>
</comment>
<dbReference type="OrthoDB" id="6949214at2"/>
<proteinExistence type="predicted"/>
<reference evidence="1 2" key="1">
    <citation type="journal article" date="2013" name="Genome Announc.">
        <title>Draft Genome of Pseudomonas stutzeri Strain NF13, a Nitrogen Fixer Isolated from the Galapagos Rift Hydrothermal Vent.</title>
        <authorList>
            <person name="Pena A."/>
            <person name="Busquets A."/>
            <person name="Gomila M."/>
            <person name="Mayol J."/>
            <person name="Bosch R."/>
            <person name="Nogales B."/>
            <person name="Garcia-Valdes E."/>
            <person name="Bennasar A."/>
            <person name="Lalucat J."/>
        </authorList>
    </citation>
    <scope>NUCLEOTIDE SEQUENCE [LARGE SCALE GENOMIC DNA]</scope>
    <source>
        <strain evidence="1 2">NF13</strain>
    </source>
</reference>
<dbReference type="AlphaFoldDB" id="M2TWW9"/>
<dbReference type="RefSeq" id="WP_003298070.1">
    <property type="nucleotide sequence ID" value="NZ_AOBS01000011.1"/>
</dbReference>
<evidence type="ECO:0000313" key="2">
    <source>
        <dbReference type="Proteomes" id="UP000011700"/>
    </source>
</evidence>
<evidence type="ECO:0000313" key="1">
    <source>
        <dbReference type="EMBL" id="EME01866.1"/>
    </source>
</evidence>
<sequence length="89" mass="9719">MADLESTLLLFPNRPKTPVSPVGTSQQPLVAEAELRVDIVKNLLEQIAGPDGFYPQDLRLKTTVYAAQELLDEMAVLYRRALGASAVHG</sequence>
<dbReference type="PATRIC" id="fig|1212548.4.peg.315"/>
<protein>
    <submittedName>
        <fullName evidence="1">Uncharacterized protein</fullName>
    </submittedName>
</protein>
<dbReference type="Proteomes" id="UP000011700">
    <property type="component" value="Unassembled WGS sequence"/>
</dbReference>
<gene>
    <name evidence="1" type="ORF">B381_01659</name>
</gene>
<dbReference type="EMBL" id="AOBS01000011">
    <property type="protein sequence ID" value="EME01866.1"/>
    <property type="molecule type" value="Genomic_DNA"/>
</dbReference>
<dbReference type="eggNOG" id="ENOG5032FFC">
    <property type="taxonomic scope" value="Bacteria"/>
</dbReference>
<organism evidence="1 2">
    <name type="scientific">Stutzerimonas stutzeri NF13</name>
    <dbReference type="NCBI Taxonomy" id="1212548"/>
    <lineage>
        <taxon>Bacteria</taxon>
        <taxon>Pseudomonadati</taxon>
        <taxon>Pseudomonadota</taxon>
        <taxon>Gammaproteobacteria</taxon>
        <taxon>Pseudomonadales</taxon>
        <taxon>Pseudomonadaceae</taxon>
        <taxon>Stutzerimonas</taxon>
    </lineage>
</organism>
<accession>M2TWW9</accession>